<keyword evidence="2" id="KW-1185">Reference proteome</keyword>
<comment type="caution">
    <text evidence="1">The sequence shown here is derived from an EMBL/GenBank/DDBJ whole genome shotgun (WGS) entry which is preliminary data.</text>
</comment>
<dbReference type="EMBL" id="QDGZ01000007">
    <property type="protein sequence ID" value="PVG81504.1"/>
    <property type="molecule type" value="Genomic_DNA"/>
</dbReference>
<name>A0A2T8F709_9ACTN</name>
<reference evidence="1 2" key="1">
    <citation type="submission" date="2018-04" db="EMBL/GenBank/DDBJ databases">
        <title>Genome of Nocardioides gansuensis WSJ-1.</title>
        <authorList>
            <person name="Wu S."/>
            <person name="Wang G."/>
        </authorList>
    </citation>
    <scope>NUCLEOTIDE SEQUENCE [LARGE SCALE GENOMIC DNA]</scope>
    <source>
        <strain evidence="1 2">WSJ-1</strain>
    </source>
</reference>
<dbReference type="AlphaFoldDB" id="A0A2T8F709"/>
<proteinExistence type="predicted"/>
<accession>A0A2T8F709</accession>
<evidence type="ECO:0000313" key="1">
    <source>
        <dbReference type="EMBL" id="PVG81504.1"/>
    </source>
</evidence>
<sequence length="64" mass="6737">MSIVAGACWLARSGDDVRRWFCRGGTSRSTGAVSMSIEFLAPSFPVIEGDTAVGVAELGEDFVP</sequence>
<protein>
    <submittedName>
        <fullName evidence="1">Uncharacterized protein</fullName>
    </submittedName>
</protein>
<dbReference type="Proteomes" id="UP000246018">
    <property type="component" value="Unassembled WGS sequence"/>
</dbReference>
<gene>
    <name evidence="1" type="ORF">DDE18_15930</name>
</gene>
<evidence type="ECO:0000313" key="2">
    <source>
        <dbReference type="Proteomes" id="UP000246018"/>
    </source>
</evidence>
<organism evidence="1 2">
    <name type="scientific">Nocardioides gansuensis</name>
    <dbReference type="NCBI Taxonomy" id="2138300"/>
    <lineage>
        <taxon>Bacteria</taxon>
        <taxon>Bacillati</taxon>
        <taxon>Actinomycetota</taxon>
        <taxon>Actinomycetes</taxon>
        <taxon>Propionibacteriales</taxon>
        <taxon>Nocardioidaceae</taxon>
        <taxon>Nocardioides</taxon>
    </lineage>
</organism>